<dbReference type="Gene3D" id="1.10.1740.10">
    <property type="match status" value="1"/>
</dbReference>
<evidence type="ECO:0000256" key="1">
    <source>
        <dbReference type="ARBA" id="ARBA00010641"/>
    </source>
</evidence>
<feature type="compositionally biased region" description="Low complexity" evidence="5">
    <location>
        <begin position="9"/>
        <end position="29"/>
    </location>
</feature>
<dbReference type="GO" id="GO:0016987">
    <property type="term" value="F:sigma factor activity"/>
    <property type="evidence" value="ECO:0007669"/>
    <property type="project" value="UniProtKB-KW"/>
</dbReference>
<feature type="domain" description="RNA polymerase sigma factor 70 region 4 type 2" evidence="7">
    <location>
        <begin position="168"/>
        <end position="218"/>
    </location>
</feature>
<reference evidence="8" key="1">
    <citation type="submission" date="2006-10" db="EMBL/GenBank/DDBJ databases">
        <title>Complete sequence of Solibacter usitatus Ellin6076.</title>
        <authorList>
            <consortium name="US DOE Joint Genome Institute"/>
            <person name="Copeland A."/>
            <person name="Lucas S."/>
            <person name="Lapidus A."/>
            <person name="Barry K."/>
            <person name="Detter J.C."/>
            <person name="Glavina del Rio T."/>
            <person name="Hammon N."/>
            <person name="Israni S."/>
            <person name="Dalin E."/>
            <person name="Tice H."/>
            <person name="Pitluck S."/>
            <person name="Thompson L.S."/>
            <person name="Brettin T."/>
            <person name="Bruce D."/>
            <person name="Han C."/>
            <person name="Tapia R."/>
            <person name="Gilna P."/>
            <person name="Schmutz J."/>
            <person name="Larimer F."/>
            <person name="Land M."/>
            <person name="Hauser L."/>
            <person name="Kyrpides N."/>
            <person name="Mikhailova N."/>
            <person name="Janssen P.H."/>
            <person name="Kuske C.R."/>
            <person name="Richardson P."/>
        </authorList>
    </citation>
    <scope>NUCLEOTIDE SEQUENCE</scope>
    <source>
        <strain evidence="8">Ellin6076</strain>
    </source>
</reference>
<dbReference type="KEGG" id="sus:Acid_2881"/>
<dbReference type="PANTHER" id="PTHR43133">
    <property type="entry name" value="RNA POLYMERASE ECF-TYPE SIGMA FACTO"/>
    <property type="match status" value="1"/>
</dbReference>
<evidence type="ECO:0000259" key="7">
    <source>
        <dbReference type="Pfam" id="PF08281"/>
    </source>
</evidence>
<protein>
    <submittedName>
        <fullName evidence="8">RNA polymerase, sigma-24 subunit, ECF subfamily</fullName>
    </submittedName>
</protein>
<dbReference type="InterPro" id="IPR014284">
    <property type="entry name" value="RNA_pol_sigma-70_dom"/>
</dbReference>
<evidence type="ECO:0000256" key="4">
    <source>
        <dbReference type="ARBA" id="ARBA00023163"/>
    </source>
</evidence>
<dbReference type="HOGENOM" id="CLU_047691_3_0_0"/>
<evidence type="ECO:0000256" key="5">
    <source>
        <dbReference type="SAM" id="MobiDB-lite"/>
    </source>
</evidence>
<dbReference type="Gene3D" id="1.10.10.10">
    <property type="entry name" value="Winged helix-like DNA-binding domain superfamily/Winged helix DNA-binding domain"/>
    <property type="match status" value="1"/>
</dbReference>
<dbReference type="InterPro" id="IPR039425">
    <property type="entry name" value="RNA_pol_sigma-70-like"/>
</dbReference>
<dbReference type="STRING" id="234267.Acid_2881"/>
<evidence type="ECO:0000256" key="2">
    <source>
        <dbReference type="ARBA" id="ARBA00023015"/>
    </source>
</evidence>
<organism evidence="8">
    <name type="scientific">Solibacter usitatus (strain Ellin6076)</name>
    <dbReference type="NCBI Taxonomy" id="234267"/>
    <lineage>
        <taxon>Bacteria</taxon>
        <taxon>Pseudomonadati</taxon>
        <taxon>Acidobacteriota</taxon>
        <taxon>Terriglobia</taxon>
        <taxon>Bryobacterales</taxon>
        <taxon>Solibacteraceae</taxon>
        <taxon>Candidatus Solibacter</taxon>
    </lineage>
</organism>
<dbReference type="eggNOG" id="COG1595">
    <property type="taxonomic scope" value="Bacteria"/>
</dbReference>
<feature type="domain" description="RNA polymerase sigma-70 region 2" evidence="6">
    <location>
        <begin position="63"/>
        <end position="129"/>
    </location>
</feature>
<proteinExistence type="inferred from homology"/>
<dbReference type="GO" id="GO:0006352">
    <property type="term" value="P:DNA-templated transcription initiation"/>
    <property type="evidence" value="ECO:0007669"/>
    <property type="project" value="InterPro"/>
</dbReference>
<evidence type="ECO:0000256" key="3">
    <source>
        <dbReference type="ARBA" id="ARBA00023082"/>
    </source>
</evidence>
<dbReference type="PANTHER" id="PTHR43133:SF51">
    <property type="entry name" value="RNA POLYMERASE SIGMA FACTOR"/>
    <property type="match status" value="1"/>
</dbReference>
<dbReference type="InterPro" id="IPR007627">
    <property type="entry name" value="RNA_pol_sigma70_r2"/>
</dbReference>
<dbReference type="InParanoid" id="Q023H9"/>
<dbReference type="InterPro" id="IPR013249">
    <property type="entry name" value="RNA_pol_sigma70_r4_t2"/>
</dbReference>
<dbReference type="EMBL" id="CP000473">
    <property type="protein sequence ID" value="ABJ83867.1"/>
    <property type="molecule type" value="Genomic_DNA"/>
</dbReference>
<comment type="similarity">
    <text evidence="1">Belongs to the sigma-70 factor family. ECF subfamily.</text>
</comment>
<keyword evidence="2" id="KW-0805">Transcription regulation</keyword>
<feature type="region of interest" description="Disordered" evidence="5">
    <location>
        <begin position="1"/>
        <end position="46"/>
    </location>
</feature>
<dbReference type="Pfam" id="PF08281">
    <property type="entry name" value="Sigma70_r4_2"/>
    <property type="match status" value="1"/>
</dbReference>
<accession>Q023H9</accession>
<keyword evidence="3" id="KW-0731">Sigma factor</keyword>
<gene>
    <name evidence="8" type="ordered locus">Acid_2881</name>
</gene>
<dbReference type="SUPFAM" id="SSF88659">
    <property type="entry name" value="Sigma3 and sigma4 domains of RNA polymerase sigma factors"/>
    <property type="match status" value="1"/>
</dbReference>
<dbReference type="InterPro" id="IPR036388">
    <property type="entry name" value="WH-like_DNA-bd_sf"/>
</dbReference>
<dbReference type="InterPro" id="IPR013324">
    <property type="entry name" value="RNA_pol_sigma_r3/r4-like"/>
</dbReference>
<dbReference type="GO" id="GO:0003677">
    <property type="term" value="F:DNA binding"/>
    <property type="evidence" value="ECO:0007669"/>
    <property type="project" value="InterPro"/>
</dbReference>
<dbReference type="InterPro" id="IPR013325">
    <property type="entry name" value="RNA_pol_sigma_r2"/>
</dbReference>
<evidence type="ECO:0000259" key="6">
    <source>
        <dbReference type="Pfam" id="PF04542"/>
    </source>
</evidence>
<keyword evidence="4" id="KW-0804">Transcription</keyword>
<dbReference type="SUPFAM" id="SSF88946">
    <property type="entry name" value="Sigma2 domain of RNA polymerase sigma factors"/>
    <property type="match status" value="1"/>
</dbReference>
<dbReference type="Pfam" id="PF04542">
    <property type="entry name" value="Sigma70_r2"/>
    <property type="match status" value="1"/>
</dbReference>
<dbReference type="AlphaFoldDB" id="Q023H9"/>
<sequence length="249" mass="27913">MFAIAKDCSSPQSETTPTATPASEAPGAAVKNSHDEPATEGVTSDETLVDRARKGDKLAFGELIQRHRNACLKRARLMIRDRSDAEDEVQNAFWKAFLRLDQYRGEGSFGAWLSRIVENQCLMRIRDERNVRFVYLDEPTESNVRLEVVGQSPDPEGQLGLSEVGILLKREINRIPPLLRNVMLLRDVDQLPMFEIAGRLGLSLPAAKSRLRRARMEMKSRISSHCGRRGVGTLTQTAKYNQAAYTRAS</sequence>
<dbReference type="NCBIfam" id="TIGR02937">
    <property type="entry name" value="sigma70-ECF"/>
    <property type="match status" value="1"/>
</dbReference>
<evidence type="ECO:0000313" key="8">
    <source>
        <dbReference type="EMBL" id="ABJ83867.1"/>
    </source>
</evidence>
<name>Q023H9_SOLUE</name>